<dbReference type="InterPro" id="IPR027417">
    <property type="entry name" value="P-loop_NTPase"/>
</dbReference>
<name>A0ABQ5R0U4_9ACTN</name>
<reference evidence="1" key="1">
    <citation type="submission" date="2022-12" db="EMBL/GenBank/DDBJ databases">
        <title>New Phytohabitans aurantiacus sp. RD004123 nov., an actinomycete isolated from soil.</title>
        <authorList>
            <person name="Triningsih D.W."/>
            <person name="Harunari E."/>
            <person name="Igarashi Y."/>
        </authorList>
    </citation>
    <scope>NUCLEOTIDE SEQUENCE</scope>
    <source>
        <strain evidence="1">RD004123</strain>
    </source>
</reference>
<dbReference type="SUPFAM" id="SSF52540">
    <property type="entry name" value="P-loop containing nucleoside triphosphate hydrolases"/>
    <property type="match status" value="1"/>
</dbReference>
<keyword evidence="1" id="KW-0418">Kinase</keyword>
<keyword evidence="2" id="KW-1185">Reference proteome</keyword>
<dbReference type="RefSeq" id="WP_281900338.1">
    <property type="nucleotide sequence ID" value="NZ_BSDI01000031.1"/>
</dbReference>
<dbReference type="EMBL" id="BSDI01000031">
    <property type="protein sequence ID" value="GLI00188.1"/>
    <property type="molecule type" value="Genomic_DNA"/>
</dbReference>
<comment type="caution">
    <text evidence="1">The sequence shown here is derived from an EMBL/GenBank/DDBJ whole genome shotgun (WGS) entry which is preliminary data.</text>
</comment>
<accession>A0ABQ5R0U4</accession>
<dbReference type="Proteomes" id="UP001144280">
    <property type="component" value="Unassembled WGS sequence"/>
</dbReference>
<proteinExistence type="predicted"/>
<dbReference type="Pfam" id="PF13238">
    <property type="entry name" value="AAA_18"/>
    <property type="match status" value="1"/>
</dbReference>
<keyword evidence="1" id="KW-0808">Transferase</keyword>
<evidence type="ECO:0000313" key="2">
    <source>
        <dbReference type="Proteomes" id="UP001144280"/>
    </source>
</evidence>
<gene>
    <name evidence="1" type="ORF">Pa4123_54640</name>
</gene>
<evidence type="ECO:0000313" key="1">
    <source>
        <dbReference type="EMBL" id="GLI00188.1"/>
    </source>
</evidence>
<dbReference type="GO" id="GO:0016301">
    <property type="term" value="F:kinase activity"/>
    <property type="evidence" value="ECO:0007669"/>
    <property type="project" value="UniProtKB-KW"/>
</dbReference>
<sequence>MVGDVHARVVSLLADRPPRAGRVKVLAIEGRSGSGKSTLATAVAAELAAPVVRMDDLYAGWDGLLDGVDALVRWILDPLRRGEEARWQRYDWHLGQYAEWHRVPETDTLVVEGTGAGARETAPYLSALVWLDAPDEVRRERALARDGDVYAPHWDRWARHEDAFYSDHDVRARADLLIPGA</sequence>
<organism evidence="1 2">
    <name type="scientific">Phytohabitans aurantiacus</name>
    <dbReference type="NCBI Taxonomy" id="3016789"/>
    <lineage>
        <taxon>Bacteria</taxon>
        <taxon>Bacillati</taxon>
        <taxon>Actinomycetota</taxon>
        <taxon>Actinomycetes</taxon>
        <taxon>Micromonosporales</taxon>
        <taxon>Micromonosporaceae</taxon>
    </lineage>
</organism>
<protein>
    <submittedName>
        <fullName evidence="1">Adenylate kinase</fullName>
    </submittedName>
</protein>
<dbReference type="Gene3D" id="3.40.50.300">
    <property type="entry name" value="P-loop containing nucleotide triphosphate hydrolases"/>
    <property type="match status" value="1"/>
</dbReference>